<sequence length="142" mass="15924">MRANLRKYQTVSNESSLVAADPHRVILMLMQGLIDTLAVAKGCFERKDFEGKAKAFNKAIGIIGGLQDGIDRKVNPEIGDNFYELYDYMLRRLGEASKEETIASIDEVVNLITPIKEAWETISQEDKMKAQAMRAQMQANPS</sequence>
<dbReference type="PANTHER" id="PTHR34773">
    <property type="entry name" value="FLAGELLAR SECRETION CHAPERONE FLIS"/>
    <property type="match status" value="1"/>
</dbReference>
<keyword evidence="7" id="KW-0969">Cilium</keyword>
<evidence type="ECO:0000256" key="4">
    <source>
        <dbReference type="ARBA" id="ARBA00022795"/>
    </source>
</evidence>
<keyword evidence="4 6" id="KW-1005">Bacterial flagellum biogenesis</keyword>
<evidence type="ECO:0000256" key="2">
    <source>
        <dbReference type="ARBA" id="ARBA00008787"/>
    </source>
</evidence>
<dbReference type="Pfam" id="PF02561">
    <property type="entry name" value="FliS"/>
    <property type="match status" value="1"/>
</dbReference>
<keyword evidence="7" id="KW-0966">Cell projection</keyword>
<dbReference type="Gene3D" id="1.20.120.340">
    <property type="entry name" value="Flagellar protein FliS"/>
    <property type="match status" value="1"/>
</dbReference>
<dbReference type="CDD" id="cd16098">
    <property type="entry name" value="FliS"/>
    <property type="match status" value="1"/>
</dbReference>
<dbReference type="GO" id="GO:0071973">
    <property type="term" value="P:bacterial-type flagellum-dependent cell motility"/>
    <property type="evidence" value="ECO:0007669"/>
    <property type="project" value="TreeGrafter"/>
</dbReference>
<evidence type="ECO:0000313" key="7">
    <source>
        <dbReference type="EMBL" id="RJG49000.1"/>
    </source>
</evidence>
<keyword evidence="3 6" id="KW-0963">Cytoplasm</keyword>
<dbReference type="NCBIfam" id="TIGR00208">
    <property type="entry name" value="fliS"/>
    <property type="match status" value="1"/>
</dbReference>
<protein>
    <recommendedName>
        <fullName evidence="6">Flagellar secretion chaperone FliS</fullName>
    </recommendedName>
</protein>
<reference evidence="7 8" key="1">
    <citation type="submission" date="2018-09" db="EMBL/GenBank/DDBJ databases">
        <authorList>
            <person name="Wang F."/>
        </authorList>
    </citation>
    <scope>NUCLEOTIDE SEQUENCE [LARGE SCALE GENOMIC DNA]</scope>
    <source>
        <strain evidence="7 8">PLHSC7-2</strain>
    </source>
</reference>
<evidence type="ECO:0000256" key="3">
    <source>
        <dbReference type="ARBA" id="ARBA00022490"/>
    </source>
</evidence>
<evidence type="ECO:0000256" key="1">
    <source>
        <dbReference type="ARBA" id="ARBA00004514"/>
    </source>
</evidence>
<dbReference type="PIRSF" id="PIRSF039090">
    <property type="entry name" value="Flis"/>
    <property type="match status" value="1"/>
</dbReference>
<evidence type="ECO:0000256" key="5">
    <source>
        <dbReference type="ARBA" id="ARBA00023186"/>
    </source>
</evidence>
<reference evidence="7 8" key="2">
    <citation type="submission" date="2019-01" db="EMBL/GenBank/DDBJ databases">
        <title>Motilimonas pumilus sp. nov., isolated from the gut of sea cucumber (Apostichopus japonicus).</title>
        <authorList>
            <person name="Wang F.-Q."/>
            <person name="Ren L.-H."/>
            <person name="Lin Y.-W."/>
            <person name="Sun G.-H."/>
            <person name="Du Z.-J."/>
            <person name="Zhao J.-X."/>
            <person name="Liu X.-J."/>
            <person name="Liu L.-J."/>
        </authorList>
    </citation>
    <scope>NUCLEOTIDE SEQUENCE [LARGE SCALE GENOMIC DNA]</scope>
    <source>
        <strain evidence="7 8">PLHSC7-2</strain>
    </source>
</reference>
<dbReference type="InterPro" id="IPR036584">
    <property type="entry name" value="FliS_sf"/>
</dbReference>
<dbReference type="SUPFAM" id="SSF101116">
    <property type="entry name" value="Flagellar export chaperone FliS"/>
    <property type="match status" value="1"/>
</dbReference>
<dbReference type="RefSeq" id="WP_119909931.1">
    <property type="nucleotide sequence ID" value="NZ_QZCH01000005.1"/>
</dbReference>
<accession>A0A418YGN5</accession>
<dbReference type="EMBL" id="QZCH01000005">
    <property type="protein sequence ID" value="RJG49000.1"/>
    <property type="molecule type" value="Genomic_DNA"/>
</dbReference>
<dbReference type="Proteomes" id="UP000283255">
    <property type="component" value="Unassembled WGS sequence"/>
</dbReference>
<keyword evidence="5" id="KW-0143">Chaperone</keyword>
<proteinExistence type="inferred from homology"/>
<keyword evidence="7" id="KW-0282">Flagellum</keyword>
<dbReference type="AlphaFoldDB" id="A0A418YGN5"/>
<evidence type="ECO:0000313" key="8">
    <source>
        <dbReference type="Proteomes" id="UP000283255"/>
    </source>
</evidence>
<dbReference type="OrthoDB" id="9792010at2"/>
<dbReference type="GO" id="GO:0005829">
    <property type="term" value="C:cytosol"/>
    <property type="evidence" value="ECO:0007669"/>
    <property type="project" value="UniProtKB-SubCell"/>
</dbReference>
<comment type="subcellular location">
    <subcellularLocation>
        <location evidence="1 6">Cytoplasm</location>
        <location evidence="1 6">Cytosol</location>
    </subcellularLocation>
</comment>
<name>A0A418YGN5_9GAMM</name>
<keyword evidence="8" id="KW-1185">Reference proteome</keyword>
<comment type="similarity">
    <text evidence="2 6">Belongs to the FliS family.</text>
</comment>
<dbReference type="PANTHER" id="PTHR34773:SF1">
    <property type="entry name" value="FLAGELLAR SECRETION CHAPERONE FLIS"/>
    <property type="match status" value="1"/>
</dbReference>
<organism evidence="7 8">
    <name type="scientific">Motilimonas pumila</name>
    <dbReference type="NCBI Taxonomy" id="2303987"/>
    <lineage>
        <taxon>Bacteria</taxon>
        <taxon>Pseudomonadati</taxon>
        <taxon>Pseudomonadota</taxon>
        <taxon>Gammaproteobacteria</taxon>
        <taxon>Alteromonadales</taxon>
        <taxon>Alteromonadales genera incertae sedis</taxon>
        <taxon>Motilimonas</taxon>
    </lineage>
</organism>
<dbReference type="InterPro" id="IPR003713">
    <property type="entry name" value="FliS"/>
</dbReference>
<evidence type="ECO:0000256" key="6">
    <source>
        <dbReference type="PIRNR" id="PIRNR039090"/>
    </source>
</evidence>
<dbReference type="GO" id="GO:0044780">
    <property type="term" value="P:bacterial-type flagellum assembly"/>
    <property type="evidence" value="ECO:0007669"/>
    <property type="project" value="InterPro"/>
</dbReference>
<gene>
    <name evidence="7" type="primary">fliS</name>
    <name evidence="7" type="ORF">D1Z90_06420</name>
</gene>
<comment type="caution">
    <text evidence="7">The sequence shown here is derived from an EMBL/GenBank/DDBJ whole genome shotgun (WGS) entry which is preliminary data.</text>
</comment>